<accession>A0A1F7SM68</accession>
<dbReference type="EMBL" id="MGDI01000005">
    <property type="protein sequence ID" value="OGL54872.1"/>
    <property type="molecule type" value="Genomic_DNA"/>
</dbReference>
<dbReference type="STRING" id="1817883.A3G31_01990"/>
<organism evidence="1 2">
    <name type="scientific">Candidatus Schekmanbacteria bacterium RIFCSPLOWO2_12_FULL_38_15</name>
    <dbReference type="NCBI Taxonomy" id="1817883"/>
    <lineage>
        <taxon>Bacteria</taxon>
        <taxon>Candidatus Schekmaniibacteriota</taxon>
    </lineage>
</organism>
<dbReference type="Gene3D" id="1.10.1510.10">
    <property type="entry name" value="Uncharacterised protein YqeY/AIM41 PF09424, N-terminal domain"/>
    <property type="match status" value="1"/>
</dbReference>
<name>A0A1F7SM68_9BACT</name>
<dbReference type="Pfam" id="PF09424">
    <property type="entry name" value="YqeY"/>
    <property type="match status" value="1"/>
</dbReference>
<proteinExistence type="predicted"/>
<dbReference type="PANTHER" id="PTHR28055">
    <property type="entry name" value="ALTERED INHERITANCE OF MITOCHONDRIA PROTEIN 41, MITOCHONDRIAL"/>
    <property type="match status" value="1"/>
</dbReference>
<reference evidence="1 2" key="1">
    <citation type="journal article" date="2016" name="Nat. Commun.">
        <title>Thousands of microbial genomes shed light on interconnected biogeochemical processes in an aquifer system.</title>
        <authorList>
            <person name="Anantharaman K."/>
            <person name="Brown C.T."/>
            <person name="Hug L.A."/>
            <person name="Sharon I."/>
            <person name="Castelle C.J."/>
            <person name="Probst A.J."/>
            <person name="Thomas B.C."/>
            <person name="Singh A."/>
            <person name="Wilkins M.J."/>
            <person name="Karaoz U."/>
            <person name="Brodie E.L."/>
            <person name="Williams K.H."/>
            <person name="Hubbard S.S."/>
            <person name="Banfield J.F."/>
        </authorList>
    </citation>
    <scope>NUCLEOTIDE SEQUENCE [LARGE SCALE GENOMIC DNA]</scope>
</reference>
<dbReference type="PANTHER" id="PTHR28055:SF1">
    <property type="entry name" value="ALTERED INHERITANCE OF MITOCHONDRIA PROTEIN 41, MITOCHONDRIAL"/>
    <property type="match status" value="1"/>
</dbReference>
<evidence type="ECO:0000313" key="1">
    <source>
        <dbReference type="EMBL" id="OGL54872.1"/>
    </source>
</evidence>
<dbReference type="GO" id="GO:0016740">
    <property type="term" value="F:transferase activity"/>
    <property type="evidence" value="ECO:0007669"/>
    <property type="project" value="UniProtKB-KW"/>
</dbReference>
<gene>
    <name evidence="1" type="ORF">A3G31_01990</name>
</gene>
<dbReference type="InterPro" id="IPR042184">
    <property type="entry name" value="YqeY/Aim41_N"/>
</dbReference>
<dbReference type="InterPro" id="IPR019004">
    <property type="entry name" value="YqeY/Aim41"/>
</dbReference>
<dbReference type="AlphaFoldDB" id="A0A1F7SM68"/>
<dbReference type="Gene3D" id="1.10.10.410">
    <property type="match status" value="1"/>
</dbReference>
<evidence type="ECO:0000313" key="2">
    <source>
        <dbReference type="Proteomes" id="UP000178082"/>
    </source>
</evidence>
<dbReference type="Proteomes" id="UP000178082">
    <property type="component" value="Unassembled WGS sequence"/>
</dbReference>
<dbReference type="InterPro" id="IPR023168">
    <property type="entry name" value="GatB_Yqey_C_2"/>
</dbReference>
<dbReference type="SUPFAM" id="SSF89095">
    <property type="entry name" value="GatB/YqeY motif"/>
    <property type="match status" value="1"/>
</dbReference>
<comment type="caution">
    <text evidence="1">The sequence shown here is derived from an EMBL/GenBank/DDBJ whole genome shotgun (WGS) entry which is preliminary data.</text>
</comment>
<dbReference type="InterPro" id="IPR003789">
    <property type="entry name" value="Asn/Gln_tRNA_amidoTrase-B-like"/>
</dbReference>
<keyword evidence="1" id="KW-0808">Transferase</keyword>
<protein>
    <submittedName>
        <fullName evidence="1">Glutamyl-tRNA amidotransferase</fullName>
    </submittedName>
</protein>
<sequence length="150" mass="16673">MSIKEKLTSDLKESLKSGDKAKLSVVRMLLSSIKNKEIDKRGELSEDEGLDVLSHAAKLRKESIEEFAKGGREDLVQKEKEELKVVENYLPEQLSEDKLKEIAKLAILEVSATSAKDIGKVMKILMPRLKGKADGKIVNKIVQQALESQG</sequence>
<dbReference type="GO" id="GO:0016884">
    <property type="term" value="F:carbon-nitrogen ligase activity, with glutamine as amido-N-donor"/>
    <property type="evidence" value="ECO:0007669"/>
    <property type="project" value="InterPro"/>
</dbReference>